<evidence type="ECO:0000256" key="4">
    <source>
        <dbReference type="ARBA" id="ARBA00022741"/>
    </source>
</evidence>
<dbReference type="InterPro" id="IPR005259">
    <property type="entry name" value="PriA"/>
</dbReference>
<dbReference type="GO" id="GO:0043138">
    <property type="term" value="F:3'-5' DNA helicase activity"/>
    <property type="evidence" value="ECO:0007669"/>
    <property type="project" value="UniProtKB-EC"/>
</dbReference>
<dbReference type="GO" id="GO:0006270">
    <property type="term" value="P:DNA replication initiation"/>
    <property type="evidence" value="ECO:0007669"/>
    <property type="project" value="TreeGrafter"/>
</dbReference>
<comment type="catalytic activity">
    <reaction evidence="11">
        <text>ATP + H2O = ADP + phosphate + H(+)</text>
        <dbReference type="Rhea" id="RHEA:13065"/>
        <dbReference type="ChEBI" id="CHEBI:15377"/>
        <dbReference type="ChEBI" id="CHEBI:15378"/>
        <dbReference type="ChEBI" id="CHEBI:30616"/>
        <dbReference type="ChEBI" id="CHEBI:43474"/>
        <dbReference type="ChEBI" id="CHEBI:456216"/>
        <dbReference type="EC" id="5.6.2.4"/>
    </reaction>
</comment>
<dbReference type="Pfam" id="PF17764">
    <property type="entry name" value="PriA_3primeBD"/>
    <property type="match status" value="1"/>
</dbReference>
<keyword evidence="1 11" id="KW-0639">Primosome</keyword>
<evidence type="ECO:0000256" key="11">
    <source>
        <dbReference type="HAMAP-Rule" id="MF_00983"/>
    </source>
</evidence>
<reference evidence="13 14" key="2">
    <citation type="submission" date="2019-05" db="EMBL/GenBank/DDBJ databases">
        <title>Genome evolution of the obligate endosymbiont Buchnera aphidicola.</title>
        <authorList>
            <person name="Moran N.A."/>
        </authorList>
    </citation>
    <scope>NUCLEOTIDE SEQUENCE [LARGE SCALE GENOMIC DNA]</scope>
    <source>
        <strain evidence="13 14">Rpa</strain>
    </source>
</reference>
<feature type="binding site" evidence="11">
    <location>
        <position position="455"/>
    </location>
    <ligand>
        <name>Zn(2+)</name>
        <dbReference type="ChEBI" id="CHEBI:29105"/>
        <label>2</label>
    </ligand>
</feature>
<reference evidence="13 14" key="1">
    <citation type="submission" date="2018-12" db="EMBL/GenBank/DDBJ databases">
        <authorList>
            <person name="Chong R.A."/>
        </authorList>
    </citation>
    <scope>NUCLEOTIDE SEQUENCE [LARGE SCALE GENOMIC DNA]</scope>
    <source>
        <strain evidence="13 14">Rpa</strain>
    </source>
</reference>
<keyword evidence="7 11" id="KW-0862">Zinc</keyword>
<feature type="binding site" evidence="11">
    <location>
        <position position="428"/>
    </location>
    <ligand>
        <name>Zn(2+)</name>
        <dbReference type="ChEBI" id="CHEBI:29105"/>
        <label>1</label>
    </ligand>
</feature>
<evidence type="ECO:0000256" key="8">
    <source>
        <dbReference type="ARBA" id="ARBA00022840"/>
    </source>
</evidence>
<evidence type="ECO:0000313" key="13">
    <source>
        <dbReference type="EMBL" id="QCI24777.1"/>
    </source>
</evidence>
<dbReference type="HAMAP" id="MF_00983">
    <property type="entry name" value="PriA"/>
    <property type="match status" value="1"/>
</dbReference>
<dbReference type="SUPFAM" id="SSF52540">
    <property type="entry name" value="P-loop containing nucleoside triphosphate hydrolases"/>
    <property type="match status" value="1"/>
</dbReference>
<evidence type="ECO:0000256" key="3">
    <source>
        <dbReference type="ARBA" id="ARBA00022723"/>
    </source>
</evidence>
<feature type="binding site" evidence="11">
    <location>
        <position position="452"/>
    </location>
    <ligand>
        <name>Zn(2+)</name>
        <dbReference type="ChEBI" id="CHEBI:29105"/>
        <label>2</label>
    </ligand>
</feature>
<dbReference type="Pfam" id="PF18074">
    <property type="entry name" value="PriA_C"/>
    <property type="match status" value="1"/>
</dbReference>
<keyword evidence="5 11" id="KW-0378">Hydrolase</keyword>
<proteinExistence type="inferred from homology"/>
<keyword evidence="3 11" id="KW-0479">Metal-binding</keyword>
<dbReference type="Gene3D" id="3.40.50.300">
    <property type="entry name" value="P-loop containing nucleotide triphosphate hydrolases"/>
    <property type="match status" value="1"/>
</dbReference>
<dbReference type="InterPro" id="IPR041222">
    <property type="entry name" value="PriA_3primeBD"/>
</dbReference>
<comment type="cofactor">
    <cofactor evidence="11">
        <name>Zn(2+)</name>
        <dbReference type="ChEBI" id="CHEBI:29105"/>
    </cofactor>
    <text evidence="11">Binds 2 zinc ions per subunit.</text>
</comment>
<keyword evidence="4 11" id="KW-0547">Nucleotide-binding</keyword>
<dbReference type="Proteomes" id="UP000298688">
    <property type="component" value="Chromosome"/>
</dbReference>
<name>A0A4D6Y5Q5_BUCRP</name>
<keyword evidence="10 11" id="KW-0413">Isomerase</keyword>
<feature type="domain" description="Helicase ATP-binding" evidence="12">
    <location>
        <begin position="200"/>
        <end position="366"/>
    </location>
</feature>
<dbReference type="InterPro" id="IPR014001">
    <property type="entry name" value="Helicase_ATP-bd"/>
</dbReference>
<keyword evidence="8 11" id="KW-0067">ATP-binding</keyword>
<feature type="binding site" evidence="11">
    <location>
        <position position="434"/>
    </location>
    <ligand>
        <name>Zn(2+)</name>
        <dbReference type="ChEBI" id="CHEBI:29105"/>
        <label>2</label>
    </ligand>
</feature>
<dbReference type="GO" id="GO:0003677">
    <property type="term" value="F:DNA binding"/>
    <property type="evidence" value="ECO:0007669"/>
    <property type="project" value="UniProtKB-UniRule"/>
</dbReference>
<gene>
    <name evidence="11 13" type="primary">priA</name>
    <name evidence="13" type="ORF">D9V76_00625</name>
</gene>
<evidence type="ECO:0000256" key="1">
    <source>
        <dbReference type="ARBA" id="ARBA00022515"/>
    </source>
</evidence>
<comment type="subunit">
    <text evidence="11">Component of the replication restart primosome.</text>
</comment>
<feature type="binding site" evidence="11">
    <location>
        <position position="468"/>
    </location>
    <ligand>
        <name>Zn(2+)</name>
        <dbReference type="ChEBI" id="CHEBI:29105"/>
        <label>1</label>
    </ligand>
</feature>
<dbReference type="InterPro" id="IPR042115">
    <property type="entry name" value="PriA_3primeBD_sf"/>
</dbReference>
<dbReference type="Gene3D" id="3.40.1440.60">
    <property type="entry name" value="PriA, 3(prime) DNA-binding domain"/>
    <property type="match status" value="1"/>
</dbReference>
<evidence type="ECO:0000313" key="14">
    <source>
        <dbReference type="Proteomes" id="UP000298688"/>
    </source>
</evidence>
<dbReference type="EC" id="5.6.2.4" evidence="11"/>
<dbReference type="PROSITE" id="PS51192">
    <property type="entry name" value="HELICASE_ATP_BIND_1"/>
    <property type="match status" value="1"/>
</dbReference>
<dbReference type="InterPro" id="IPR041236">
    <property type="entry name" value="PriA_C"/>
</dbReference>
<dbReference type="EMBL" id="CP034858">
    <property type="protein sequence ID" value="QCI24777.1"/>
    <property type="molecule type" value="Genomic_DNA"/>
</dbReference>
<sequence length="720" mass="86144">MIIVKVILPLPIRKCFKYFMPDFMYPVIGGRILVPFRSKDTVGIVVSFFDKKNVSDLNLEFVKSCIDTESIYSDFLLNILIWLSKYYHFPIGSIFFSILPKYLKKICLIDKKNYKCAVLKKIKSKDFKRFNLLFFFKKRSVSNKNLEKNNFSNFFLKKLISKKSYKTYFYYENTFHIHKNSMIKKNFFLNKKIIFTINKILTKNCFISWLITKTNFYLKIKFYLGLIKEFLNKNLQILILVPFVKDIYKILFFLKKYFNVHIDIIHSKLNDEVYLKKWVRTKSGKNSIIIGTKNSIFFPFFKLGLIIINEEHHLNYRNLNRCRYNVRDIAILRAYKENIPIILDSNTPSLRTLYNVVHKKCFYINFIKNKKIFLLKNNVIDLRKERTKIGLSLTLINKIFSNIKKNYPVLLVFNKSSFIFFGLTCSNCGWIEKCHICNDYFEIKKYGNFLFCQHCLIKIKKPLFCCNCKNFSLIIFNFGIKKIKNSLKKIFPNINLFFLLSLKKIETKTLQIKFFKFPISNACIVITTEKIVQNYYFPYVRLIALVNIDHYFFSFHFCSIEYFLQFYFNLINLTGKNTKLLKILIQTSCPNNECLLELCNSDYFSFSRKILSLRKKYFLPPWNCQAIFYSESKDFEKSFIFLKFIRTILKKKSKKDNVSLWFVGPHPVFSLKGRKKYFYQLLIHCSSRIYLKNILRESINIVQYFSISQSIQWFLDIDVN</sequence>
<keyword evidence="2 11" id="KW-0235">DNA replication</keyword>
<evidence type="ECO:0000256" key="5">
    <source>
        <dbReference type="ARBA" id="ARBA00022801"/>
    </source>
</evidence>
<dbReference type="GO" id="GO:1990077">
    <property type="term" value="C:primosome complex"/>
    <property type="evidence" value="ECO:0007669"/>
    <property type="project" value="UniProtKB-UniRule"/>
</dbReference>
<comment type="similarity">
    <text evidence="11">Belongs to the helicase family. PriA subfamily.</text>
</comment>
<keyword evidence="6 11" id="KW-0347">Helicase</keyword>
<dbReference type="PANTHER" id="PTHR30580">
    <property type="entry name" value="PRIMOSOMAL PROTEIN N"/>
    <property type="match status" value="1"/>
</dbReference>
<evidence type="ECO:0000256" key="7">
    <source>
        <dbReference type="ARBA" id="ARBA00022833"/>
    </source>
</evidence>
<dbReference type="GO" id="GO:0016887">
    <property type="term" value="F:ATP hydrolysis activity"/>
    <property type="evidence" value="ECO:0007669"/>
    <property type="project" value="RHEA"/>
</dbReference>
<dbReference type="GO" id="GO:0006269">
    <property type="term" value="P:DNA replication, synthesis of primer"/>
    <property type="evidence" value="ECO:0007669"/>
    <property type="project" value="UniProtKB-KW"/>
</dbReference>
<dbReference type="GO" id="GO:0006302">
    <property type="term" value="P:double-strand break repair"/>
    <property type="evidence" value="ECO:0007669"/>
    <property type="project" value="InterPro"/>
</dbReference>
<dbReference type="GO" id="GO:0008270">
    <property type="term" value="F:zinc ion binding"/>
    <property type="evidence" value="ECO:0007669"/>
    <property type="project" value="UniProtKB-UniRule"/>
</dbReference>
<dbReference type="AlphaFoldDB" id="A0A4D6Y5Q5"/>
<evidence type="ECO:0000256" key="9">
    <source>
        <dbReference type="ARBA" id="ARBA00023125"/>
    </source>
</evidence>
<dbReference type="PANTHER" id="PTHR30580:SF0">
    <property type="entry name" value="PRIMOSOMAL PROTEIN N"/>
    <property type="match status" value="1"/>
</dbReference>
<dbReference type="RefSeq" id="WP_158336919.1">
    <property type="nucleotide sequence ID" value="NZ_CP034858.1"/>
</dbReference>
<keyword evidence="9 11" id="KW-0238">DNA-binding</keyword>
<feature type="binding site" evidence="11">
    <location>
        <position position="425"/>
    </location>
    <ligand>
        <name>Zn(2+)</name>
        <dbReference type="ChEBI" id="CHEBI:29105"/>
        <label>1</label>
    </ligand>
</feature>
<accession>A0A4D6Y5Q5</accession>
<feature type="binding site" evidence="11">
    <location>
        <position position="465"/>
    </location>
    <ligand>
        <name>Zn(2+)</name>
        <dbReference type="ChEBI" id="CHEBI:29105"/>
        <label>1</label>
    </ligand>
</feature>
<comment type="catalytic activity">
    <reaction evidence="11">
        <text>Couples ATP hydrolysis with the unwinding of duplex DNA by translocating in the 3'-5' direction.</text>
        <dbReference type="EC" id="5.6.2.4"/>
    </reaction>
</comment>
<protein>
    <recommendedName>
        <fullName evidence="11">Replication restart protein PriA</fullName>
    </recommendedName>
    <alternativeName>
        <fullName evidence="11">ATP-dependent DNA helicase PriA</fullName>
        <ecNumber evidence="11">5.6.2.4</ecNumber>
    </alternativeName>
    <alternativeName>
        <fullName evidence="11">DNA 3'-5' helicase PriA</fullName>
    </alternativeName>
</protein>
<evidence type="ECO:0000256" key="6">
    <source>
        <dbReference type="ARBA" id="ARBA00022806"/>
    </source>
</evidence>
<organism evidence="13 14">
    <name type="scientific">Buchnera aphidicola subsp. Rhopalosiphum padi</name>
    <dbReference type="NCBI Taxonomy" id="98793"/>
    <lineage>
        <taxon>Bacteria</taxon>
        <taxon>Pseudomonadati</taxon>
        <taxon>Pseudomonadota</taxon>
        <taxon>Gammaproteobacteria</taxon>
        <taxon>Enterobacterales</taxon>
        <taxon>Erwiniaceae</taxon>
        <taxon>Buchnera</taxon>
    </lineage>
</organism>
<dbReference type="GO" id="GO:0006310">
    <property type="term" value="P:DNA recombination"/>
    <property type="evidence" value="ECO:0007669"/>
    <property type="project" value="InterPro"/>
</dbReference>
<dbReference type="GO" id="GO:0005524">
    <property type="term" value="F:ATP binding"/>
    <property type="evidence" value="ECO:0007669"/>
    <property type="project" value="UniProtKB-UniRule"/>
</dbReference>
<evidence type="ECO:0000259" key="12">
    <source>
        <dbReference type="PROSITE" id="PS51192"/>
    </source>
</evidence>
<dbReference type="InterPro" id="IPR027417">
    <property type="entry name" value="P-loop_NTPase"/>
</dbReference>
<evidence type="ECO:0000256" key="10">
    <source>
        <dbReference type="ARBA" id="ARBA00023235"/>
    </source>
</evidence>
<feature type="binding site" evidence="11">
    <location>
        <position position="437"/>
    </location>
    <ligand>
        <name>Zn(2+)</name>
        <dbReference type="ChEBI" id="CHEBI:29105"/>
        <label>2</label>
    </ligand>
</feature>
<dbReference type="NCBIfam" id="TIGR00595">
    <property type="entry name" value="priA"/>
    <property type="match status" value="1"/>
</dbReference>
<comment type="function">
    <text evidence="11">Initiates the restart of stalled replication forks, which reloads the replicative helicase on sites other than the origin of replication. Recognizes and binds to abandoned replication forks and remodels them to uncover a helicase loading site. Promotes assembly of the primosome at these replication forks.</text>
</comment>
<evidence type="ECO:0000256" key="2">
    <source>
        <dbReference type="ARBA" id="ARBA00022705"/>
    </source>
</evidence>
<dbReference type="OrthoDB" id="9759544at2"/>